<dbReference type="PANTHER" id="PTHR35046:SF18">
    <property type="entry name" value="RNA-DIRECTED DNA POLYMERASE"/>
    <property type="match status" value="1"/>
</dbReference>
<gene>
    <name evidence="4" type="ORF">MERR_LOCUS16402</name>
</gene>
<dbReference type="AlphaFoldDB" id="A0A6D2IMN8"/>
<dbReference type="Proteomes" id="UP000467841">
    <property type="component" value="Unassembled WGS sequence"/>
</dbReference>
<keyword evidence="1" id="KW-0862">Zinc</keyword>
<dbReference type="Gene3D" id="2.40.70.10">
    <property type="entry name" value="Acid Proteases"/>
    <property type="match status" value="1"/>
</dbReference>
<dbReference type="InterPro" id="IPR021109">
    <property type="entry name" value="Peptidase_aspartic_dom_sf"/>
</dbReference>
<dbReference type="SMART" id="SM00343">
    <property type="entry name" value="ZnF_C2HC"/>
    <property type="match status" value="1"/>
</dbReference>
<evidence type="ECO:0000256" key="1">
    <source>
        <dbReference type="PROSITE-ProRule" id="PRU00047"/>
    </source>
</evidence>
<keyword evidence="1" id="KW-0479">Metal-binding</keyword>
<dbReference type="OrthoDB" id="1112292at2759"/>
<dbReference type="InterPro" id="IPR005162">
    <property type="entry name" value="Retrotrans_gag_dom"/>
</dbReference>
<evidence type="ECO:0000256" key="2">
    <source>
        <dbReference type="SAM" id="MobiDB-lite"/>
    </source>
</evidence>
<dbReference type="PANTHER" id="PTHR35046">
    <property type="entry name" value="ZINC KNUCKLE (CCHC-TYPE) FAMILY PROTEIN"/>
    <property type="match status" value="1"/>
</dbReference>
<evidence type="ECO:0000313" key="4">
    <source>
        <dbReference type="EMBL" id="CAA7029167.1"/>
    </source>
</evidence>
<keyword evidence="1" id="KW-0863">Zinc-finger</keyword>
<protein>
    <recommendedName>
        <fullName evidence="3">CCHC-type domain-containing protein</fullName>
    </recommendedName>
</protein>
<dbReference type="InterPro" id="IPR001878">
    <property type="entry name" value="Znf_CCHC"/>
</dbReference>
<dbReference type="PROSITE" id="PS50158">
    <property type="entry name" value="ZF_CCHC"/>
    <property type="match status" value="1"/>
</dbReference>
<dbReference type="SUPFAM" id="SSF57756">
    <property type="entry name" value="Retrovirus zinc finger-like domains"/>
    <property type="match status" value="1"/>
</dbReference>
<dbReference type="EMBL" id="CACVBM020001077">
    <property type="protein sequence ID" value="CAA7029167.1"/>
    <property type="molecule type" value="Genomic_DNA"/>
</dbReference>
<dbReference type="GO" id="GO:0008270">
    <property type="term" value="F:zinc ion binding"/>
    <property type="evidence" value="ECO:0007669"/>
    <property type="project" value="UniProtKB-KW"/>
</dbReference>
<proteinExistence type="predicted"/>
<evidence type="ECO:0000313" key="5">
    <source>
        <dbReference type="Proteomes" id="UP000467841"/>
    </source>
</evidence>
<feature type="compositionally biased region" description="Acidic residues" evidence="2">
    <location>
        <begin position="31"/>
        <end position="41"/>
    </location>
</feature>
<feature type="region of interest" description="Disordered" evidence="2">
    <location>
        <begin position="1"/>
        <end position="67"/>
    </location>
</feature>
<feature type="compositionally biased region" description="Basic and acidic residues" evidence="2">
    <location>
        <begin position="1"/>
        <end position="10"/>
    </location>
</feature>
<dbReference type="Pfam" id="PF00098">
    <property type="entry name" value="zf-CCHC"/>
    <property type="match status" value="1"/>
</dbReference>
<dbReference type="GO" id="GO:0003676">
    <property type="term" value="F:nucleic acid binding"/>
    <property type="evidence" value="ECO:0007669"/>
    <property type="project" value="InterPro"/>
</dbReference>
<sequence>MSEFQEELRHTLTSSMETALQPRPARRNAPEVEDDSDDEEGNPFAVDDQHRQRQQVAYGDGPRGDNHRWESGFRLELPEFSGSLQVDEFLDWVNTTEELLTFKSVPDDMRVSLVATRFKGRASAWWQQLKVQRANSGKNRINSCEKLKKHMNRAFLPYNYARTIYTQFQNLRQGSKSVDEYAAEFFTLLARNSLLETTDQSISRFIGGLKNQIQHQLLQFNPTSISEAHQRAILIEQNLCGSSSAWSSSSRLRTTAPTDSSIASRGESLPLPPPIDSGNTQQRPTRTLTFKCFNCGETGHRQSSCPKRVLFGDDDVVYDEEITPPPPLETEELVSGDVGNVLVIQRNFLAPQGIDESWLWTNIFRTTCTIRGKVCRLLIDSGSCTNIISEEAATKLAMFTEPHPTSYRLAWLNRTTDLRISRRCRVPFSIGSNYNDLVCCDRITLLPSQESSPPTTADSHITIQPEKPPLPKPVLFVNRAAFIDEFENSEHGMALILKPTSPISATAIPPAFEAIVSEFQDVFPNELPPGLPPLRDIQHCIDLAANASLPN</sequence>
<feature type="domain" description="CCHC-type" evidence="3">
    <location>
        <begin position="291"/>
        <end position="307"/>
    </location>
</feature>
<feature type="region of interest" description="Disordered" evidence="2">
    <location>
        <begin position="243"/>
        <end position="282"/>
    </location>
</feature>
<comment type="caution">
    <text evidence="4">The sequence shown here is derived from an EMBL/GenBank/DDBJ whole genome shotgun (WGS) entry which is preliminary data.</text>
</comment>
<reference evidence="4" key="1">
    <citation type="submission" date="2020-01" db="EMBL/GenBank/DDBJ databases">
        <authorList>
            <person name="Mishra B."/>
        </authorList>
    </citation>
    <scope>NUCLEOTIDE SEQUENCE [LARGE SCALE GENOMIC DNA]</scope>
</reference>
<dbReference type="CDD" id="cd00303">
    <property type="entry name" value="retropepsin_like"/>
    <property type="match status" value="1"/>
</dbReference>
<accession>A0A6D2IMN8</accession>
<feature type="compositionally biased region" description="Polar residues" evidence="2">
    <location>
        <begin position="251"/>
        <end position="263"/>
    </location>
</feature>
<dbReference type="Pfam" id="PF03732">
    <property type="entry name" value="Retrotrans_gag"/>
    <property type="match status" value="1"/>
</dbReference>
<dbReference type="Gene3D" id="4.10.60.10">
    <property type="entry name" value="Zinc finger, CCHC-type"/>
    <property type="match status" value="1"/>
</dbReference>
<keyword evidence="5" id="KW-1185">Reference proteome</keyword>
<organism evidence="4 5">
    <name type="scientific">Microthlaspi erraticum</name>
    <dbReference type="NCBI Taxonomy" id="1685480"/>
    <lineage>
        <taxon>Eukaryota</taxon>
        <taxon>Viridiplantae</taxon>
        <taxon>Streptophyta</taxon>
        <taxon>Embryophyta</taxon>
        <taxon>Tracheophyta</taxon>
        <taxon>Spermatophyta</taxon>
        <taxon>Magnoliopsida</taxon>
        <taxon>eudicotyledons</taxon>
        <taxon>Gunneridae</taxon>
        <taxon>Pentapetalae</taxon>
        <taxon>rosids</taxon>
        <taxon>malvids</taxon>
        <taxon>Brassicales</taxon>
        <taxon>Brassicaceae</taxon>
        <taxon>Coluteocarpeae</taxon>
        <taxon>Microthlaspi</taxon>
    </lineage>
</organism>
<dbReference type="InterPro" id="IPR036875">
    <property type="entry name" value="Znf_CCHC_sf"/>
</dbReference>
<evidence type="ECO:0000259" key="3">
    <source>
        <dbReference type="PROSITE" id="PS50158"/>
    </source>
</evidence>
<name>A0A6D2IMN8_9BRAS</name>